<dbReference type="GO" id="GO:0003725">
    <property type="term" value="F:double-stranded RNA binding"/>
    <property type="evidence" value="ECO:0007669"/>
    <property type="project" value="UniProtKB-UniRule"/>
</dbReference>
<dbReference type="SUPFAM" id="SSF55821">
    <property type="entry name" value="YrdC/RibB"/>
    <property type="match status" value="1"/>
</dbReference>
<evidence type="ECO:0000256" key="7">
    <source>
        <dbReference type="ARBA" id="ARBA00022694"/>
    </source>
</evidence>
<dbReference type="FunFam" id="3.90.870.10:FF:000008">
    <property type="entry name" value="Threonylcarbamoyl-AMP synthase"/>
    <property type="match status" value="1"/>
</dbReference>
<dbReference type="EC" id="2.7.7.87" evidence="3 13"/>
<dbReference type="InterPro" id="IPR010923">
    <property type="entry name" value="T(6)A37_SUA5"/>
</dbReference>
<dbReference type="GO" id="GO:0006450">
    <property type="term" value="P:regulation of translational fidelity"/>
    <property type="evidence" value="ECO:0007669"/>
    <property type="project" value="TreeGrafter"/>
</dbReference>
<dbReference type="HOGENOM" id="CLU_031397_0_0_9"/>
<dbReference type="PANTHER" id="PTHR17490">
    <property type="entry name" value="SUA5"/>
    <property type="match status" value="1"/>
</dbReference>
<protein>
    <recommendedName>
        <fullName evidence="4 13">Threonylcarbamoyl-AMP synthase</fullName>
        <shortName evidence="13">TC-AMP synthase</shortName>
        <ecNumber evidence="3 13">2.7.7.87</ecNumber>
    </recommendedName>
    <alternativeName>
        <fullName evidence="11 13">L-threonylcarbamoyladenylate synthase</fullName>
    </alternativeName>
</protein>
<keyword evidence="10 13" id="KW-0067">ATP-binding</keyword>
<feature type="binding site" evidence="14">
    <location>
        <position position="94"/>
    </location>
    <ligand>
        <name>ATP</name>
        <dbReference type="ChEBI" id="CHEBI:30616"/>
    </ligand>
</feature>
<evidence type="ECO:0000256" key="1">
    <source>
        <dbReference type="ARBA" id="ARBA00004496"/>
    </source>
</evidence>
<evidence type="ECO:0000256" key="2">
    <source>
        <dbReference type="ARBA" id="ARBA00007663"/>
    </source>
</evidence>
<dbReference type="Gene3D" id="3.40.50.11030">
    <property type="entry name" value="Threonylcarbamoyl-AMP synthase, C-terminal domain"/>
    <property type="match status" value="1"/>
</dbReference>
<evidence type="ECO:0000256" key="13">
    <source>
        <dbReference type="PIRNR" id="PIRNR004930"/>
    </source>
</evidence>
<keyword evidence="7 13" id="KW-0819">tRNA processing</keyword>
<dbReference type="EMBL" id="AP009389">
    <property type="protein sequence ID" value="BAF61009.1"/>
    <property type="molecule type" value="Genomic_DNA"/>
</dbReference>
<feature type="binding site" evidence="14">
    <location>
        <position position="270"/>
    </location>
    <ligand>
        <name>ATP</name>
        <dbReference type="ChEBI" id="CHEBI:30616"/>
    </ligand>
</feature>
<evidence type="ECO:0000256" key="11">
    <source>
        <dbReference type="ARBA" id="ARBA00029774"/>
    </source>
</evidence>
<keyword evidence="5 13" id="KW-0963">Cytoplasm</keyword>
<keyword evidence="9 13" id="KW-0547">Nucleotide-binding</keyword>
<dbReference type="PIRSF" id="PIRSF004930">
    <property type="entry name" value="Tln_factor_SUA5"/>
    <property type="match status" value="1"/>
</dbReference>
<evidence type="ECO:0000259" key="15">
    <source>
        <dbReference type="PROSITE" id="PS51163"/>
    </source>
</evidence>
<evidence type="ECO:0000256" key="8">
    <source>
        <dbReference type="ARBA" id="ARBA00022695"/>
    </source>
</evidence>
<dbReference type="PANTHER" id="PTHR17490:SF16">
    <property type="entry name" value="THREONYLCARBAMOYL-AMP SYNTHASE"/>
    <property type="match status" value="1"/>
</dbReference>
<feature type="binding site" evidence="14">
    <location>
        <position position="90"/>
    </location>
    <ligand>
        <name>ATP</name>
        <dbReference type="ChEBI" id="CHEBI:30616"/>
    </ligand>
</feature>
<feature type="binding site" evidence="14">
    <location>
        <position position="173"/>
    </location>
    <ligand>
        <name>L-threonine</name>
        <dbReference type="ChEBI" id="CHEBI:57926"/>
    </ligand>
</feature>
<evidence type="ECO:0000256" key="10">
    <source>
        <dbReference type="ARBA" id="ARBA00022840"/>
    </source>
</evidence>
<dbReference type="GO" id="GO:0005524">
    <property type="term" value="F:ATP binding"/>
    <property type="evidence" value="ECO:0007669"/>
    <property type="project" value="UniProtKB-UniRule"/>
</dbReference>
<keyword evidence="6 13" id="KW-0808">Transferase</keyword>
<dbReference type="GO" id="GO:0005737">
    <property type="term" value="C:cytoplasm"/>
    <property type="evidence" value="ECO:0007669"/>
    <property type="project" value="UniProtKB-SubCell"/>
</dbReference>
<feature type="binding site" evidence="14">
    <location>
        <position position="67"/>
    </location>
    <ligand>
        <name>L-threonine</name>
        <dbReference type="ChEBI" id="CHEBI:57926"/>
    </ligand>
</feature>
<evidence type="ECO:0000313" key="16">
    <source>
        <dbReference type="EMBL" id="BAF61009.1"/>
    </source>
</evidence>
<feature type="binding site" evidence="14">
    <location>
        <position position="213"/>
    </location>
    <ligand>
        <name>L-threonine</name>
        <dbReference type="ChEBI" id="CHEBI:57926"/>
    </ligand>
</feature>
<dbReference type="GO" id="GO:0008033">
    <property type="term" value="P:tRNA processing"/>
    <property type="evidence" value="ECO:0007669"/>
    <property type="project" value="UniProtKB-KW"/>
</dbReference>
<evidence type="ECO:0000256" key="3">
    <source>
        <dbReference type="ARBA" id="ARBA00012584"/>
    </source>
</evidence>
<dbReference type="InterPro" id="IPR005145">
    <property type="entry name" value="Sua5_C"/>
</dbReference>
<dbReference type="KEGG" id="pth:PTH_2828"/>
<dbReference type="GO" id="GO:0061710">
    <property type="term" value="F:L-threonylcarbamoyladenylate synthase"/>
    <property type="evidence" value="ECO:0007669"/>
    <property type="project" value="UniProtKB-EC"/>
</dbReference>
<comment type="similarity">
    <text evidence="2 13">Belongs to the SUA5 family.</text>
</comment>
<name>A5CYC1_PELTS</name>
<evidence type="ECO:0000256" key="14">
    <source>
        <dbReference type="PIRSR" id="PIRSR004930-1"/>
    </source>
</evidence>
<evidence type="ECO:0000256" key="9">
    <source>
        <dbReference type="ARBA" id="ARBA00022741"/>
    </source>
</evidence>
<accession>A5CYC1</accession>
<dbReference type="AlphaFoldDB" id="A5CYC1"/>
<dbReference type="Pfam" id="PF03481">
    <property type="entry name" value="Sua5_C"/>
    <property type="match status" value="1"/>
</dbReference>
<feature type="binding site" evidence="14">
    <location>
        <position position="183"/>
    </location>
    <ligand>
        <name>ATP</name>
        <dbReference type="ChEBI" id="CHEBI:30616"/>
    </ligand>
</feature>
<keyword evidence="8 13" id="KW-0548">Nucleotidyltransferase</keyword>
<comment type="catalytic activity">
    <reaction evidence="12 13">
        <text>L-threonine + hydrogencarbonate + ATP = L-threonylcarbamoyladenylate + diphosphate + H2O</text>
        <dbReference type="Rhea" id="RHEA:36407"/>
        <dbReference type="ChEBI" id="CHEBI:15377"/>
        <dbReference type="ChEBI" id="CHEBI:17544"/>
        <dbReference type="ChEBI" id="CHEBI:30616"/>
        <dbReference type="ChEBI" id="CHEBI:33019"/>
        <dbReference type="ChEBI" id="CHEBI:57926"/>
        <dbReference type="ChEBI" id="CHEBI:73682"/>
        <dbReference type="EC" id="2.7.7.87"/>
    </reaction>
</comment>
<feature type="binding site" evidence="14">
    <location>
        <position position="153"/>
    </location>
    <ligand>
        <name>L-threonine</name>
        <dbReference type="ChEBI" id="CHEBI:57926"/>
    </ligand>
</feature>
<evidence type="ECO:0000256" key="5">
    <source>
        <dbReference type="ARBA" id="ARBA00022490"/>
    </source>
</evidence>
<sequence>MNTGMIGIIIEKVQRGLTGLRRWQDMPDKKIDTRYIKVNPAHPEAEAVREAGLILRGGGLVAFPTETVYGLGANALDGKAVARIFEAKGRPSDNPLIVHVAAAEEVGALVRGISDRARLLMEIFWPGPLTLVLPAGKAVPAGVTAGLDTVAVRMPDHPVAAALIRAAGVPVAAPSANISGRPSPTTAEHVLQDLNGRIEAILDGGPAGLGVESTVLDVTVPVPLILRPGGVTPEELREVLGTVEVDPSAAAGLGKAAGRYRSPGMKYIHYAPRAPLVLIEGRPDAVAAKIRELAGEQQAAGRRVGILTYADSGDFSSAGVVVLAGQRGKPETVAAGLYAALRRFDELGVDLILAEGVEEGGVGLAVMNRLRKAAGGRILRVTEQG</sequence>
<feature type="domain" description="YrdC-like" evidence="15">
    <location>
        <begin position="45"/>
        <end position="231"/>
    </location>
</feature>
<keyword evidence="17" id="KW-1185">Reference proteome</keyword>
<dbReference type="InterPro" id="IPR050156">
    <property type="entry name" value="TC-AMP_synthase_SUA5"/>
</dbReference>
<feature type="binding site" evidence="14">
    <location>
        <position position="227"/>
    </location>
    <ligand>
        <name>ATP</name>
        <dbReference type="ChEBI" id="CHEBI:30616"/>
    </ligand>
</feature>
<comment type="subcellular location">
    <subcellularLocation>
        <location evidence="1 13">Cytoplasm</location>
    </subcellularLocation>
</comment>
<dbReference type="STRING" id="370438.PTH_2828"/>
<evidence type="ECO:0000313" key="17">
    <source>
        <dbReference type="Proteomes" id="UP000006556"/>
    </source>
</evidence>
<feature type="binding site" evidence="14">
    <location>
        <position position="175"/>
    </location>
    <ligand>
        <name>ATP</name>
        <dbReference type="ChEBI" id="CHEBI:30616"/>
    </ligand>
</feature>
<evidence type="ECO:0000256" key="12">
    <source>
        <dbReference type="ARBA" id="ARBA00048366"/>
    </source>
</evidence>
<proteinExistence type="inferred from homology"/>
<dbReference type="Gene3D" id="3.90.870.10">
    <property type="entry name" value="DHBP synthase"/>
    <property type="match status" value="1"/>
</dbReference>
<feature type="binding site" evidence="14">
    <location>
        <position position="99"/>
    </location>
    <ligand>
        <name>L-threonine</name>
        <dbReference type="ChEBI" id="CHEBI:57926"/>
    </ligand>
</feature>
<dbReference type="PROSITE" id="PS51163">
    <property type="entry name" value="YRDC"/>
    <property type="match status" value="1"/>
</dbReference>
<dbReference type="Pfam" id="PF01300">
    <property type="entry name" value="Sua5_yciO_yrdC"/>
    <property type="match status" value="1"/>
</dbReference>
<evidence type="ECO:0000256" key="4">
    <source>
        <dbReference type="ARBA" id="ARBA00015492"/>
    </source>
</evidence>
<comment type="function">
    <text evidence="13">Required for the formation of a threonylcarbamoyl group on adenosine at position 37 (t(6)A37) in tRNAs that read codons beginning with adenine.</text>
</comment>
<dbReference type="NCBIfam" id="TIGR00057">
    <property type="entry name" value="L-threonylcarbamoyladenylate synthase"/>
    <property type="match status" value="1"/>
</dbReference>
<gene>
    <name evidence="16" type="primary">SUA5</name>
    <name evidence="16" type="ordered locus">PTH_2828</name>
</gene>
<evidence type="ECO:0000256" key="6">
    <source>
        <dbReference type="ARBA" id="ARBA00022679"/>
    </source>
</evidence>
<dbReference type="InterPro" id="IPR006070">
    <property type="entry name" value="Sua5-like_dom"/>
</dbReference>
<dbReference type="GO" id="GO:0000049">
    <property type="term" value="F:tRNA binding"/>
    <property type="evidence" value="ECO:0007669"/>
    <property type="project" value="TreeGrafter"/>
</dbReference>
<reference evidence="17" key="1">
    <citation type="journal article" date="2008" name="Genome Res.">
        <title>The genome of Pelotomaculum thermopropionicum reveals niche-associated evolution in anaerobic microbiota.</title>
        <authorList>
            <person name="Kosaka T."/>
            <person name="Kato S."/>
            <person name="Shimoyama T."/>
            <person name="Ishii S."/>
            <person name="Abe T."/>
            <person name="Watanabe K."/>
        </authorList>
    </citation>
    <scope>NUCLEOTIDE SEQUENCE [LARGE SCALE GENOMIC DNA]</scope>
    <source>
        <strain evidence="17">DSM 13744 / JCM 10971 / SI</strain>
    </source>
</reference>
<feature type="binding site" evidence="14">
    <location>
        <position position="149"/>
    </location>
    <ligand>
        <name>ATP</name>
        <dbReference type="ChEBI" id="CHEBI:30616"/>
    </ligand>
</feature>
<dbReference type="InterPro" id="IPR017945">
    <property type="entry name" value="DHBP_synth_RibB-like_a/b_dom"/>
</dbReference>
<dbReference type="Proteomes" id="UP000006556">
    <property type="component" value="Chromosome"/>
</dbReference>
<dbReference type="InterPro" id="IPR038385">
    <property type="entry name" value="Sua5/YwlC_C"/>
</dbReference>
<dbReference type="eggNOG" id="COG0009">
    <property type="taxonomic scope" value="Bacteria"/>
</dbReference>
<organism evidence="16 17">
    <name type="scientific">Pelotomaculum thermopropionicum (strain DSM 13744 / JCM 10971 / SI)</name>
    <dbReference type="NCBI Taxonomy" id="370438"/>
    <lineage>
        <taxon>Bacteria</taxon>
        <taxon>Bacillati</taxon>
        <taxon>Bacillota</taxon>
        <taxon>Clostridia</taxon>
        <taxon>Eubacteriales</taxon>
        <taxon>Desulfotomaculaceae</taxon>
        <taxon>Pelotomaculum</taxon>
    </lineage>
</organism>